<organism evidence="1 2">
    <name type="scientific">Mogibacterium kristiansenii</name>
    <dbReference type="NCBI Taxonomy" id="2606708"/>
    <lineage>
        <taxon>Bacteria</taxon>
        <taxon>Bacillati</taxon>
        <taxon>Bacillota</taxon>
        <taxon>Clostridia</taxon>
        <taxon>Peptostreptococcales</taxon>
        <taxon>Anaerovoracaceae</taxon>
        <taxon>Mogibacterium</taxon>
    </lineage>
</organism>
<protein>
    <submittedName>
        <fullName evidence="1">Uncharacterized protein</fullName>
    </submittedName>
</protein>
<dbReference type="Proteomes" id="UP000469424">
    <property type="component" value="Unassembled WGS sequence"/>
</dbReference>
<gene>
    <name evidence="1" type="ORF">FYJ65_04480</name>
</gene>
<proteinExistence type="predicted"/>
<accession>A0A6N7XI51</accession>
<keyword evidence="2" id="KW-1185">Reference proteome</keyword>
<name>A0A6N7XI51_9FIRM</name>
<dbReference type="EMBL" id="VUNA01000007">
    <property type="protein sequence ID" value="MST70604.1"/>
    <property type="molecule type" value="Genomic_DNA"/>
</dbReference>
<dbReference type="AlphaFoldDB" id="A0A6N7XI51"/>
<sequence length="412" mass="48120">MNELYAVEGKQSFLYNHFKDCKWDSCVATDTRLMGVIAMKITWKSGRSKIYQILHLDFSEYGIDDYLEYFTDPTMAEVSMLHSRYECQEQWKRVSESLGGREISISLGAAVRLIEMVIETNKGYFHYHDVDIQEFRRDTLKRIRLMLEAAKEDSEYEEWTPEEATRAVCLKNVSMYETINYFVMRMCDKDYIGASVLSTMTPEMLQSIPKWQYRMMTLIHNRTTKGKAPGEFFCTSQMEADDGYFYARLILRLDMTKGKRMALVSSMECTYFNRFSEIEMAMQMRRPEYVSAYKIVKDPEHFDLDRSMMASDSQISPVPNGILYLLYNNDNTHVDTSNYYMNNDVYGAYLITRADELVIMSSEVMKISSMEMDLAATFISGNLELTGRYKFDSQVFQTFCEMPGATFEDILR</sequence>
<reference evidence="1 2" key="1">
    <citation type="submission" date="2019-08" db="EMBL/GenBank/DDBJ databases">
        <title>In-depth cultivation of the pig gut microbiome towards novel bacterial diversity and tailored functional studies.</title>
        <authorList>
            <person name="Wylensek D."/>
            <person name="Hitch T.C.A."/>
            <person name="Clavel T."/>
        </authorList>
    </citation>
    <scope>NUCLEOTIDE SEQUENCE [LARGE SCALE GENOMIC DNA]</scope>
    <source>
        <strain evidence="1 2">WCA-MUC-591-APC-4B</strain>
    </source>
</reference>
<dbReference type="RefSeq" id="WP_154554170.1">
    <property type="nucleotide sequence ID" value="NZ_JAQXUZ010000012.1"/>
</dbReference>
<evidence type="ECO:0000313" key="2">
    <source>
        <dbReference type="Proteomes" id="UP000469424"/>
    </source>
</evidence>
<comment type="caution">
    <text evidence="1">The sequence shown here is derived from an EMBL/GenBank/DDBJ whole genome shotgun (WGS) entry which is preliminary data.</text>
</comment>
<evidence type="ECO:0000313" key="1">
    <source>
        <dbReference type="EMBL" id="MST70604.1"/>
    </source>
</evidence>